<dbReference type="GO" id="GO:0015188">
    <property type="term" value="F:L-isoleucine transmembrane transporter activity"/>
    <property type="evidence" value="ECO:0007669"/>
    <property type="project" value="TreeGrafter"/>
</dbReference>
<evidence type="ECO:0000313" key="8">
    <source>
        <dbReference type="Proteomes" id="UP000509782"/>
    </source>
</evidence>
<dbReference type="SUPFAM" id="SSF52540">
    <property type="entry name" value="P-loop containing nucleoside triphosphate hydrolases"/>
    <property type="match status" value="1"/>
</dbReference>
<keyword evidence="9" id="KW-1185">Reference proteome</keyword>
<dbReference type="GO" id="GO:0015808">
    <property type="term" value="P:L-alanine transport"/>
    <property type="evidence" value="ECO:0007669"/>
    <property type="project" value="TreeGrafter"/>
</dbReference>
<dbReference type="OrthoDB" id="9805514at2"/>
<dbReference type="GO" id="GO:0005886">
    <property type="term" value="C:plasma membrane"/>
    <property type="evidence" value="ECO:0007669"/>
    <property type="project" value="TreeGrafter"/>
</dbReference>
<evidence type="ECO:0000256" key="4">
    <source>
        <dbReference type="ARBA" id="ARBA00022840"/>
    </source>
</evidence>
<dbReference type="GO" id="GO:1903805">
    <property type="term" value="P:L-valine import across plasma membrane"/>
    <property type="evidence" value="ECO:0007669"/>
    <property type="project" value="TreeGrafter"/>
</dbReference>
<dbReference type="InterPro" id="IPR003593">
    <property type="entry name" value="AAA+_ATPase"/>
</dbReference>
<dbReference type="RefSeq" id="WP_062684582.1">
    <property type="nucleotide sequence ID" value="NZ_BLWG01000505.1"/>
</dbReference>
<dbReference type="Proteomes" id="UP000509782">
    <property type="component" value="Chromosome"/>
</dbReference>
<name>A0A427WPK6_ACHDE</name>
<dbReference type="Pfam" id="PF00005">
    <property type="entry name" value="ABC_tran"/>
    <property type="match status" value="1"/>
</dbReference>
<feature type="domain" description="ABC transporter" evidence="5">
    <location>
        <begin position="2"/>
        <end position="234"/>
    </location>
</feature>
<evidence type="ECO:0000256" key="1">
    <source>
        <dbReference type="ARBA" id="ARBA00022448"/>
    </source>
</evidence>
<proteinExistence type="predicted"/>
<dbReference type="PROSITE" id="PS50893">
    <property type="entry name" value="ABC_TRANSPORTER_2"/>
    <property type="match status" value="1"/>
</dbReference>
<keyword evidence="3" id="KW-0547">Nucleotide-binding</keyword>
<evidence type="ECO:0000313" key="7">
    <source>
        <dbReference type="EMBL" id="XAN15596.1"/>
    </source>
</evidence>
<gene>
    <name evidence="7" type="ORF">AAIK43_30100</name>
    <name evidence="6" type="ORF">FOC81_25655</name>
</gene>
<sequence length="239" mass="25540">MLEVDRVEKRFGGLIAVNQVSLTVAEGEIVALIGPNGAGKTTLFNLVAGALPCDGGSIRFRGLSLDSLDGPRICRAGLARTFQIPQLFPSMTVLDTVLVAALGHTANIAEARERARAVIARVGLAGRERHLGAALTISGKKRLEIARALATRPGLILLDEVMAGLNQPEVHKLLDLIRELRADGMTVVLVEHNIEAVLNVADRVVVLNQGQKIADGLPRDVLRQPDVVRAYLGDDYALA</sequence>
<dbReference type="SMART" id="SM00382">
    <property type="entry name" value="AAA"/>
    <property type="match status" value="1"/>
</dbReference>
<dbReference type="GO" id="GO:0005304">
    <property type="term" value="F:L-valine transmembrane transporter activity"/>
    <property type="evidence" value="ECO:0007669"/>
    <property type="project" value="TreeGrafter"/>
</dbReference>
<evidence type="ECO:0000256" key="2">
    <source>
        <dbReference type="ARBA" id="ARBA00022475"/>
    </source>
</evidence>
<dbReference type="AlphaFoldDB" id="A0A427WPK6"/>
<dbReference type="InterPro" id="IPR003439">
    <property type="entry name" value="ABC_transporter-like_ATP-bd"/>
</dbReference>
<dbReference type="InterPro" id="IPR027417">
    <property type="entry name" value="P-loop_NTPase"/>
</dbReference>
<dbReference type="Pfam" id="PF12399">
    <property type="entry name" value="BCA_ABC_TP_C"/>
    <property type="match status" value="1"/>
</dbReference>
<keyword evidence="1" id="KW-0813">Transport</keyword>
<evidence type="ECO:0000313" key="9">
    <source>
        <dbReference type="Proteomes" id="UP001446337"/>
    </source>
</evidence>
<dbReference type="GO" id="GO:0042941">
    <property type="term" value="P:D-alanine transmembrane transport"/>
    <property type="evidence" value="ECO:0007669"/>
    <property type="project" value="TreeGrafter"/>
</dbReference>
<organism evidence="6 8">
    <name type="scientific">Achromobacter denitrificans</name>
    <name type="common">Alcaligenes denitrificans</name>
    <dbReference type="NCBI Taxonomy" id="32002"/>
    <lineage>
        <taxon>Bacteria</taxon>
        <taxon>Pseudomonadati</taxon>
        <taxon>Pseudomonadota</taxon>
        <taxon>Betaproteobacteria</taxon>
        <taxon>Burkholderiales</taxon>
        <taxon>Alcaligenaceae</taxon>
        <taxon>Achromobacter</taxon>
    </lineage>
</organism>
<dbReference type="CDD" id="cd03219">
    <property type="entry name" value="ABC_Mj1267_LivG_branched"/>
    <property type="match status" value="1"/>
</dbReference>
<dbReference type="PANTHER" id="PTHR45772">
    <property type="entry name" value="CONSERVED COMPONENT OF ABC TRANSPORTER FOR NATURAL AMINO ACIDS-RELATED"/>
    <property type="match status" value="1"/>
</dbReference>
<accession>A0A427WPK6</accession>
<evidence type="ECO:0000313" key="6">
    <source>
        <dbReference type="EMBL" id="QKQ49906.1"/>
    </source>
</evidence>
<protein>
    <submittedName>
        <fullName evidence="6">ABC transporter ATP-binding protein</fullName>
    </submittedName>
</protein>
<keyword evidence="2" id="KW-0472">Membrane</keyword>
<evidence type="ECO:0000259" key="5">
    <source>
        <dbReference type="PROSITE" id="PS50893"/>
    </source>
</evidence>
<dbReference type="InterPro" id="IPR051120">
    <property type="entry name" value="ABC_AA/LPS_Transport"/>
</dbReference>
<evidence type="ECO:0000256" key="3">
    <source>
        <dbReference type="ARBA" id="ARBA00022741"/>
    </source>
</evidence>
<dbReference type="STRING" id="32002.BVK87_20720"/>
<dbReference type="GO" id="GO:0005524">
    <property type="term" value="F:ATP binding"/>
    <property type="evidence" value="ECO:0007669"/>
    <property type="project" value="UniProtKB-KW"/>
</dbReference>
<dbReference type="EMBL" id="CP154792">
    <property type="protein sequence ID" value="XAN15596.1"/>
    <property type="molecule type" value="Genomic_DNA"/>
</dbReference>
<dbReference type="Gene3D" id="3.40.50.300">
    <property type="entry name" value="P-loop containing nucleotide triphosphate hydrolases"/>
    <property type="match status" value="1"/>
</dbReference>
<dbReference type="GO" id="GO:1903806">
    <property type="term" value="P:L-isoleucine import across plasma membrane"/>
    <property type="evidence" value="ECO:0007669"/>
    <property type="project" value="TreeGrafter"/>
</dbReference>
<keyword evidence="4 6" id="KW-0067">ATP-binding</keyword>
<dbReference type="EMBL" id="CP054569">
    <property type="protein sequence ID" value="QKQ49906.1"/>
    <property type="molecule type" value="Genomic_DNA"/>
</dbReference>
<keyword evidence="2" id="KW-1003">Cell membrane</keyword>
<dbReference type="GO" id="GO:0015192">
    <property type="term" value="F:L-phenylalanine transmembrane transporter activity"/>
    <property type="evidence" value="ECO:0007669"/>
    <property type="project" value="TreeGrafter"/>
</dbReference>
<reference evidence="7 9" key="2">
    <citation type="submission" date="2024-05" db="EMBL/GenBank/DDBJ databases">
        <title>Achromobacter denitrificans. BP1, complete genome.</title>
        <authorList>
            <person name="Zhang B."/>
        </authorList>
    </citation>
    <scope>NUCLEOTIDE SEQUENCE [LARGE SCALE GENOMIC DNA]</scope>
    <source>
        <strain evidence="7 9">BP1</strain>
    </source>
</reference>
<reference evidence="6 8" key="1">
    <citation type="submission" date="2020-05" db="EMBL/GenBank/DDBJ databases">
        <title>FDA dAtabase for Regulatory Grade micrObial Sequences (FDA-ARGOS): Supporting development and validation of Infectious Disease Dx tests.</title>
        <authorList>
            <person name="Sproer C."/>
            <person name="Gronow S."/>
            <person name="Severitt S."/>
            <person name="Schroder I."/>
            <person name="Tallon L."/>
            <person name="Sadzewicz L."/>
            <person name="Zhao X."/>
            <person name="Vavikolanu K."/>
            <person name="Mehta A."/>
            <person name="Aluvathingal J."/>
            <person name="Nadendla S."/>
            <person name="Myers T."/>
            <person name="Yan Y."/>
            <person name="Sichtig H."/>
        </authorList>
    </citation>
    <scope>NUCLEOTIDE SEQUENCE [LARGE SCALE GENOMIC DNA]</scope>
    <source>
        <strain evidence="6 8">FDAARGOS_787</strain>
    </source>
</reference>
<dbReference type="Proteomes" id="UP001446337">
    <property type="component" value="Chromosome"/>
</dbReference>
<dbReference type="GeneID" id="92842765"/>
<dbReference type="InterPro" id="IPR032823">
    <property type="entry name" value="BCA_ABC_TP_C"/>
</dbReference>
<dbReference type="GO" id="GO:0016887">
    <property type="term" value="F:ATP hydrolysis activity"/>
    <property type="evidence" value="ECO:0007669"/>
    <property type="project" value="InterPro"/>
</dbReference>
<dbReference type="PANTHER" id="PTHR45772:SF7">
    <property type="entry name" value="AMINO ACID ABC TRANSPORTER ATP-BINDING PROTEIN"/>
    <property type="match status" value="1"/>
</dbReference>